<dbReference type="PANTHER" id="PTHR30383">
    <property type="entry name" value="THIOESTERASE 1/PROTEASE 1/LYSOPHOSPHOLIPASE L1"/>
    <property type="match status" value="1"/>
</dbReference>
<dbReference type="EMBL" id="JBHTHR010001674">
    <property type="protein sequence ID" value="MFD0804445.1"/>
    <property type="molecule type" value="Genomic_DNA"/>
</dbReference>
<dbReference type="SUPFAM" id="SSF52266">
    <property type="entry name" value="SGNH hydrolase"/>
    <property type="match status" value="1"/>
</dbReference>
<dbReference type="Pfam" id="PF13472">
    <property type="entry name" value="Lipase_GDSL_2"/>
    <property type="match status" value="1"/>
</dbReference>
<dbReference type="PANTHER" id="PTHR30383:SF5">
    <property type="entry name" value="SGNH HYDROLASE-TYPE ESTERASE DOMAIN-CONTAINING PROTEIN"/>
    <property type="match status" value="1"/>
</dbReference>
<dbReference type="InterPro" id="IPR051532">
    <property type="entry name" value="Ester_Hydrolysis_Enzymes"/>
</dbReference>
<organism evidence="3 4">
    <name type="scientific">Streptomonospora algeriensis</name>
    <dbReference type="NCBI Taxonomy" id="995084"/>
    <lineage>
        <taxon>Bacteria</taxon>
        <taxon>Bacillati</taxon>
        <taxon>Actinomycetota</taxon>
        <taxon>Actinomycetes</taxon>
        <taxon>Streptosporangiales</taxon>
        <taxon>Nocardiopsidaceae</taxon>
        <taxon>Streptomonospora</taxon>
    </lineage>
</organism>
<feature type="domain" description="SGNH hydrolase-type esterase" evidence="2">
    <location>
        <begin position="3"/>
        <end position="127"/>
    </location>
</feature>
<accession>A0ABW3BMZ5</accession>
<evidence type="ECO:0000256" key="1">
    <source>
        <dbReference type="SAM" id="MobiDB-lite"/>
    </source>
</evidence>
<sequence length="167" mass="17498">PTQLAKLRSHPPDLAVIFIGANDIIRRRRPAEAVGHLREVVRELVGAGTAVVVGTCPDLGTVQPIGRPLRTIVRRASRQLAAAQTIAVVEEGGRTVSLSDLLASDFLAQPEEFFGPDRFHPSAKGYAYAAAAVLPSACAALGLLPEPAEQPAADPSQDLLPVDQAAA</sequence>
<keyword evidence="4" id="KW-1185">Reference proteome</keyword>
<dbReference type="InterPro" id="IPR013830">
    <property type="entry name" value="SGNH_hydro"/>
</dbReference>
<dbReference type="Gene3D" id="3.40.50.1110">
    <property type="entry name" value="SGNH hydrolase"/>
    <property type="match status" value="1"/>
</dbReference>
<gene>
    <name evidence="3" type="ORF">ACFQZU_24430</name>
</gene>
<reference evidence="4" key="1">
    <citation type="journal article" date="2019" name="Int. J. Syst. Evol. Microbiol.">
        <title>The Global Catalogue of Microorganisms (GCM) 10K type strain sequencing project: providing services to taxonomists for standard genome sequencing and annotation.</title>
        <authorList>
            <consortium name="The Broad Institute Genomics Platform"/>
            <consortium name="The Broad Institute Genome Sequencing Center for Infectious Disease"/>
            <person name="Wu L."/>
            <person name="Ma J."/>
        </authorList>
    </citation>
    <scope>NUCLEOTIDE SEQUENCE [LARGE SCALE GENOMIC DNA]</scope>
    <source>
        <strain evidence="4">CCUG 63369</strain>
    </source>
</reference>
<name>A0ABW3BMZ5_9ACTN</name>
<feature type="region of interest" description="Disordered" evidence="1">
    <location>
        <begin position="147"/>
        <end position="167"/>
    </location>
</feature>
<evidence type="ECO:0000313" key="3">
    <source>
        <dbReference type="EMBL" id="MFD0804445.1"/>
    </source>
</evidence>
<dbReference type="Proteomes" id="UP001596956">
    <property type="component" value="Unassembled WGS sequence"/>
</dbReference>
<feature type="non-terminal residue" evidence="3">
    <location>
        <position position="1"/>
    </location>
</feature>
<protein>
    <submittedName>
        <fullName evidence="3">GDSL-type esterase/lipase family protein</fullName>
    </submittedName>
</protein>
<comment type="caution">
    <text evidence="3">The sequence shown here is derived from an EMBL/GenBank/DDBJ whole genome shotgun (WGS) entry which is preliminary data.</text>
</comment>
<proteinExistence type="predicted"/>
<feature type="non-terminal residue" evidence="3">
    <location>
        <position position="167"/>
    </location>
</feature>
<dbReference type="InterPro" id="IPR036514">
    <property type="entry name" value="SGNH_hydro_sf"/>
</dbReference>
<evidence type="ECO:0000259" key="2">
    <source>
        <dbReference type="Pfam" id="PF13472"/>
    </source>
</evidence>
<evidence type="ECO:0000313" key="4">
    <source>
        <dbReference type="Proteomes" id="UP001596956"/>
    </source>
</evidence>